<dbReference type="EMBL" id="JH597773">
    <property type="protein sequence ID" value="EHQ08433.1"/>
    <property type="molecule type" value="Genomic_DNA"/>
</dbReference>
<accession>H2CAQ5</accession>
<proteinExistence type="predicted"/>
<dbReference type="Proteomes" id="UP000005737">
    <property type="component" value="Unassembled WGS sequence"/>
</dbReference>
<evidence type="ECO:0000313" key="2">
    <source>
        <dbReference type="Proteomes" id="UP000005737"/>
    </source>
</evidence>
<protein>
    <submittedName>
        <fullName evidence="1">Uncharacterized protein</fullName>
    </submittedName>
</protein>
<gene>
    <name evidence="1" type="ORF">Lepil_3778</name>
</gene>
<name>H2CAQ5_9LEPT</name>
<organism evidence="1 2">
    <name type="scientific">Leptonema illini DSM 21528</name>
    <dbReference type="NCBI Taxonomy" id="929563"/>
    <lineage>
        <taxon>Bacteria</taxon>
        <taxon>Pseudomonadati</taxon>
        <taxon>Spirochaetota</taxon>
        <taxon>Spirochaetia</taxon>
        <taxon>Leptospirales</taxon>
        <taxon>Leptospiraceae</taxon>
        <taxon>Leptonema</taxon>
    </lineage>
</organism>
<reference evidence="1 2" key="1">
    <citation type="submission" date="2011-10" db="EMBL/GenBank/DDBJ databases">
        <title>The Improved High-Quality Draft genome of Leptonema illini DSM 21528.</title>
        <authorList>
            <consortium name="US DOE Joint Genome Institute (JGI-PGF)"/>
            <person name="Lucas S."/>
            <person name="Copeland A."/>
            <person name="Lapidus A."/>
            <person name="Glavina del Rio T."/>
            <person name="Dalin E."/>
            <person name="Tice H."/>
            <person name="Bruce D."/>
            <person name="Goodwin L."/>
            <person name="Pitluck S."/>
            <person name="Peters L."/>
            <person name="Mikhailova N."/>
            <person name="Held B."/>
            <person name="Kyrpides N."/>
            <person name="Mavromatis K."/>
            <person name="Ivanova N."/>
            <person name="Markowitz V."/>
            <person name="Cheng J.-F."/>
            <person name="Hugenholtz P."/>
            <person name="Woyke T."/>
            <person name="Wu D."/>
            <person name="Gronow S."/>
            <person name="Wellnitz S."/>
            <person name="Brambilla E.-M."/>
            <person name="Klenk H.-P."/>
            <person name="Eisen J.A."/>
        </authorList>
    </citation>
    <scope>NUCLEOTIDE SEQUENCE [LARGE SCALE GENOMIC DNA]</scope>
    <source>
        <strain evidence="1 2">DSM 21528</strain>
    </source>
</reference>
<dbReference type="HOGENOM" id="CLU_2130396_0_0_12"/>
<evidence type="ECO:0000313" key="1">
    <source>
        <dbReference type="EMBL" id="EHQ08433.1"/>
    </source>
</evidence>
<sequence>MRTIRKKKNVLATPEIIRMLPELKGAQPDRHENSAADLLRTGSLFEIPVRSPFLVGKRFRFLPRIVRQMVRFIYGLLVFLHEKFDANRKTAYFLLLEQIWMERTGQSGEKRVR</sequence>
<dbReference type="AlphaFoldDB" id="H2CAQ5"/>
<dbReference type="STRING" id="183.GCA_002009735_02739"/>
<keyword evidence="2" id="KW-1185">Reference proteome</keyword>